<evidence type="ECO:0000313" key="1">
    <source>
        <dbReference type="EMBL" id="CRL05006.1"/>
    </source>
</evidence>
<organism evidence="1 2">
    <name type="scientific">Clunio marinus</name>
    <dbReference type="NCBI Taxonomy" id="568069"/>
    <lineage>
        <taxon>Eukaryota</taxon>
        <taxon>Metazoa</taxon>
        <taxon>Ecdysozoa</taxon>
        <taxon>Arthropoda</taxon>
        <taxon>Hexapoda</taxon>
        <taxon>Insecta</taxon>
        <taxon>Pterygota</taxon>
        <taxon>Neoptera</taxon>
        <taxon>Endopterygota</taxon>
        <taxon>Diptera</taxon>
        <taxon>Nematocera</taxon>
        <taxon>Chironomoidea</taxon>
        <taxon>Chironomidae</taxon>
        <taxon>Clunio</taxon>
    </lineage>
</organism>
<proteinExistence type="predicted"/>
<name>A0A1J1J0Q4_9DIPT</name>
<keyword evidence="2" id="KW-1185">Reference proteome</keyword>
<dbReference type="Proteomes" id="UP000183832">
    <property type="component" value="Unassembled WGS sequence"/>
</dbReference>
<sequence>MKVLASVDPQLNFKVESRSVHIKSQQKRRLNLELQALRQCDFRKLQTICVLFFILCSFNDYLNKFYGSGNMLVVQQVISHKHCFDGDSGLKFST</sequence>
<dbReference type="AlphaFoldDB" id="A0A1J1J0Q4"/>
<dbReference type="EMBL" id="CVRI01000064">
    <property type="protein sequence ID" value="CRL05006.1"/>
    <property type="molecule type" value="Genomic_DNA"/>
</dbReference>
<accession>A0A1J1J0Q4</accession>
<protein>
    <submittedName>
        <fullName evidence="1">CLUMA_CG018363, isoform A</fullName>
    </submittedName>
</protein>
<gene>
    <name evidence="1" type="ORF">CLUMA_CG018363</name>
</gene>
<evidence type="ECO:0000313" key="2">
    <source>
        <dbReference type="Proteomes" id="UP000183832"/>
    </source>
</evidence>
<reference evidence="1 2" key="1">
    <citation type="submission" date="2015-04" db="EMBL/GenBank/DDBJ databases">
        <authorList>
            <person name="Syromyatnikov M.Y."/>
            <person name="Popov V.N."/>
        </authorList>
    </citation>
    <scope>NUCLEOTIDE SEQUENCE [LARGE SCALE GENOMIC DNA]</scope>
</reference>